<dbReference type="AlphaFoldDB" id="A0A291C119"/>
<dbReference type="KEGG" id="bths:CNY62_02250"/>
<name>A0A291C119_BROTH</name>
<dbReference type="InterPro" id="IPR001980">
    <property type="entry name" value="PPAT"/>
</dbReference>
<evidence type="ECO:0000313" key="12">
    <source>
        <dbReference type="Proteomes" id="UP000243591"/>
    </source>
</evidence>
<feature type="binding site" evidence="9">
    <location>
        <position position="100"/>
    </location>
    <ligand>
        <name>ATP</name>
        <dbReference type="ChEBI" id="CHEBI:30616"/>
    </ligand>
</feature>
<sequence>MYMKTAVYAGTFDPLTKGHLDIIQRAGKLFDRVIVVAMVNSSKSTLFTLEERLLHLRDSVAGLTNVVVDHSDKLAVDYARSVNATTFVRGIRNEVDYRYEWPVATMNADLEPEIDTVFILARPKNEVISSSIVKEIALYGQAVDSYVPAIVAEALQNKFKKVTE</sequence>
<dbReference type="HAMAP" id="MF_00151">
    <property type="entry name" value="PPAT_bact"/>
    <property type="match status" value="1"/>
</dbReference>
<evidence type="ECO:0000313" key="11">
    <source>
        <dbReference type="EMBL" id="ATF27195.1"/>
    </source>
</evidence>
<dbReference type="PANTHER" id="PTHR21342">
    <property type="entry name" value="PHOSPHOPANTETHEINE ADENYLYLTRANSFERASE"/>
    <property type="match status" value="1"/>
</dbReference>
<evidence type="ECO:0000256" key="9">
    <source>
        <dbReference type="HAMAP-Rule" id="MF_00151"/>
    </source>
</evidence>
<protein>
    <recommendedName>
        <fullName evidence="9">Phosphopantetheine adenylyltransferase</fullName>
        <ecNumber evidence="9">2.7.7.3</ecNumber>
    </recommendedName>
    <alternativeName>
        <fullName evidence="9">Dephospho-CoA pyrophosphorylase</fullName>
    </alternativeName>
    <alternativeName>
        <fullName evidence="9">Pantetheine-phosphate adenylyltransferase</fullName>
        <shortName evidence="9">PPAT</shortName>
    </alternativeName>
</protein>
<dbReference type="GO" id="GO:0004595">
    <property type="term" value="F:pantetheine-phosphate adenylyltransferase activity"/>
    <property type="evidence" value="ECO:0007669"/>
    <property type="project" value="UniProtKB-UniRule"/>
</dbReference>
<keyword evidence="12" id="KW-1185">Reference proteome</keyword>
<evidence type="ECO:0000256" key="7">
    <source>
        <dbReference type="ARBA" id="ARBA00022993"/>
    </source>
</evidence>
<keyword evidence="4 9" id="KW-0547">Nucleotide-binding</keyword>
<dbReference type="UniPathway" id="UPA00241">
    <property type="reaction ID" value="UER00355"/>
</dbReference>
<dbReference type="PRINTS" id="PR01020">
    <property type="entry name" value="LPSBIOSNTHSS"/>
</dbReference>
<dbReference type="NCBIfam" id="TIGR00125">
    <property type="entry name" value="cyt_tran_rel"/>
    <property type="match status" value="1"/>
</dbReference>
<feature type="site" description="Transition state stabilizer" evidence="9">
    <location>
        <position position="19"/>
    </location>
</feature>
<reference evidence="11 12" key="1">
    <citation type="submission" date="2017-09" db="EMBL/GenBank/DDBJ databases">
        <title>Complete Genome Sequences of Two Strains of the Meat Spoilage Bacterium Brochothrix thermosphacta Isolated from Ground Chicken.</title>
        <authorList>
            <person name="Paoli G.C."/>
            <person name="Wijey C."/>
            <person name="Chen C.-Y."/>
            <person name="Nguyen L."/>
            <person name="Yan X."/>
            <person name="Irwin P.L."/>
        </authorList>
    </citation>
    <scope>NUCLEOTIDE SEQUENCE [LARGE SCALE GENOMIC DNA]</scope>
    <source>
        <strain evidence="11 12">BI</strain>
    </source>
</reference>
<keyword evidence="3 9" id="KW-0548">Nucleotidyltransferase</keyword>
<dbReference type="PANTHER" id="PTHR21342:SF1">
    <property type="entry name" value="PHOSPHOPANTETHEINE ADENYLYLTRANSFERASE"/>
    <property type="match status" value="1"/>
</dbReference>
<dbReference type="Proteomes" id="UP000243591">
    <property type="component" value="Chromosome"/>
</dbReference>
<evidence type="ECO:0000259" key="10">
    <source>
        <dbReference type="Pfam" id="PF01467"/>
    </source>
</evidence>
<gene>
    <name evidence="9" type="primary">coaD</name>
    <name evidence="11" type="ORF">CNY62_02250</name>
</gene>
<keyword evidence="6 9" id="KW-0460">Magnesium</keyword>
<proteinExistence type="inferred from homology"/>
<keyword evidence="1 9" id="KW-0963">Cytoplasm</keyword>
<comment type="function">
    <text evidence="9">Reversibly transfers an adenylyl group from ATP to 4'-phosphopantetheine, yielding dephospho-CoA (dPCoA) and pyrophosphate.</text>
</comment>
<feature type="binding site" evidence="9">
    <location>
        <begin position="125"/>
        <end position="131"/>
    </location>
    <ligand>
        <name>ATP</name>
        <dbReference type="ChEBI" id="CHEBI:30616"/>
    </ligand>
</feature>
<dbReference type="NCBIfam" id="TIGR01510">
    <property type="entry name" value="coaD_prev_kdtB"/>
    <property type="match status" value="1"/>
</dbReference>
<evidence type="ECO:0000256" key="8">
    <source>
        <dbReference type="ARBA" id="ARBA00029346"/>
    </source>
</evidence>
<evidence type="ECO:0000256" key="3">
    <source>
        <dbReference type="ARBA" id="ARBA00022695"/>
    </source>
</evidence>
<keyword evidence="2 9" id="KW-0808">Transferase</keyword>
<dbReference type="GO" id="GO:0015937">
    <property type="term" value="P:coenzyme A biosynthetic process"/>
    <property type="evidence" value="ECO:0007669"/>
    <property type="project" value="UniProtKB-UniRule"/>
</dbReference>
<evidence type="ECO:0000256" key="6">
    <source>
        <dbReference type="ARBA" id="ARBA00022842"/>
    </source>
</evidence>
<dbReference type="InterPro" id="IPR004821">
    <property type="entry name" value="Cyt_trans-like"/>
</dbReference>
<evidence type="ECO:0000256" key="5">
    <source>
        <dbReference type="ARBA" id="ARBA00022840"/>
    </source>
</evidence>
<comment type="pathway">
    <text evidence="9">Cofactor biosynthesis; coenzyme A biosynthesis; CoA from (R)-pantothenate: step 4/5.</text>
</comment>
<dbReference type="Pfam" id="PF01467">
    <property type="entry name" value="CTP_transf_like"/>
    <property type="match status" value="1"/>
</dbReference>
<evidence type="ECO:0000256" key="4">
    <source>
        <dbReference type="ARBA" id="ARBA00022741"/>
    </source>
</evidence>
<dbReference type="EC" id="2.7.7.3" evidence="9"/>
<dbReference type="GO" id="GO:0005737">
    <property type="term" value="C:cytoplasm"/>
    <property type="evidence" value="ECO:0007669"/>
    <property type="project" value="UniProtKB-SubCell"/>
</dbReference>
<dbReference type="Gene3D" id="3.40.50.620">
    <property type="entry name" value="HUPs"/>
    <property type="match status" value="1"/>
</dbReference>
<feature type="domain" description="Cytidyltransferase-like" evidence="10">
    <location>
        <begin position="7"/>
        <end position="135"/>
    </location>
</feature>
<dbReference type="EMBL" id="CP023483">
    <property type="protein sequence ID" value="ATF27195.1"/>
    <property type="molecule type" value="Genomic_DNA"/>
</dbReference>
<dbReference type="GO" id="GO:0005524">
    <property type="term" value="F:ATP binding"/>
    <property type="evidence" value="ECO:0007669"/>
    <property type="project" value="UniProtKB-KW"/>
</dbReference>
<feature type="binding site" evidence="9">
    <location>
        <position position="75"/>
    </location>
    <ligand>
        <name>substrate</name>
    </ligand>
</feature>
<accession>A0A291C119</accession>
<feature type="binding site" evidence="9">
    <location>
        <position position="89"/>
    </location>
    <ligand>
        <name>substrate</name>
    </ligand>
</feature>
<dbReference type="SUPFAM" id="SSF52374">
    <property type="entry name" value="Nucleotidylyl transferase"/>
    <property type="match status" value="1"/>
</dbReference>
<comment type="similarity">
    <text evidence="9">Belongs to the bacterial CoaD family.</text>
</comment>
<dbReference type="OrthoDB" id="9806661at2"/>
<evidence type="ECO:0000256" key="2">
    <source>
        <dbReference type="ARBA" id="ARBA00022679"/>
    </source>
</evidence>
<dbReference type="STRING" id="2756.BFR44_01330"/>
<comment type="subunit">
    <text evidence="9">Homohexamer.</text>
</comment>
<dbReference type="CDD" id="cd02163">
    <property type="entry name" value="PPAT"/>
    <property type="match status" value="1"/>
</dbReference>
<feature type="binding site" evidence="9">
    <location>
        <position position="43"/>
    </location>
    <ligand>
        <name>substrate</name>
    </ligand>
</feature>
<comment type="cofactor">
    <cofactor evidence="9">
        <name>Mg(2+)</name>
        <dbReference type="ChEBI" id="CHEBI:18420"/>
    </cofactor>
</comment>
<feature type="binding site" evidence="9">
    <location>
        <begin position="11"/>
        <end position="12"/>
    </location>
    <ligand>
        <name>ATP</name>
        <dbReference type="ChEBI" id="CHEBI:30616"/>
    </ligand>
</feature>
<feature type="binding site" evidence="9">
    <location>
        <position position="11"/>
    </location>
    <ligand>
        <name>substrate</name>
    </ligand>
</feature>
<comment type="catalytic activity">
    <reaction evidence="8 9">
        <text>(R)-4'-phosphopantetheine + ATP + H(+) = 3'-dephospho-CoA + diphosphate</text>
        <dbReference type="Rhea" id="RHEA:19801"/>
        <dbReference type="ChEBI" id="CHEBI:15378"/>
        <dbReference type="ChEBI" id="CHEBI:30616"/>
        <dbReference type="ChEBI" id="CHEBI:33019"/>
        <dbReference type="ChEBI" id="CHEBI:57328"/>
        <dbReference type="ChEBI" id="CHEBI:61723"/>
        <dbReference type="EC" id="2.7.7.3"/>
    </reaction>
</comment>
<feature type="binding site" evidence="9">
    <location>
        <begin position="90"/>
        <end position="92"/>
    </location>
    <ligand>
        <name>ATP</name>
        <dbReference type="ChEBI" id="CHEBI:30616"/>
    </ligand>
</feature>
<evidence type="ECO:0000256" key="1">
    <source>
        <dbReference type="ARBA" id="ARBA00022490"/>
    </source>
</evidence>
<keyword evidence="5 9" id="KW-0067">ATP-binding</keyword>
<dbReference type="InterPro" id="IPR014729">
    <property type="entry name" value="Rossmann-like_a/b/a_fold"/>
</dbReference>
<feature type="binding site" evidence="9">
    <location>
        <position position="19"/>
    </location>
    <ligand>
        <name>ATP</name>
        <dbReference type="ChEBI" id="CHEBI:30616"/>
    </ligand>
</feature>
<organism evidence="11 12">
    <name type="scientific">Brochothrix thermosphacta</name>
    <name type="common">Microbacterium thermosphactum</name>
    <dbReference type="NCBI Taxonomy" id="2756"/>
    <lineage>
        <taxon>Bacteria</taxon>
        <taxon>Bacillati</taxon>
        <taxon>Bacillota</taxon>
        <taxon>Bacilli</taxon>
        <taxon>Bacillales</taxon>
        <taxon>Listeriaceae</taxon>
        <taxon>Brochothrix</taxon>
    </lineage>
</organism>
<comment type="subcellular location">
    <subcellularLocation>
        <location evidence="9">Cytoplasm</location>
    </subcellularLocation>
</comment>
<keyword evidence="7 9" id="KW-0173">Coenzyme A biosynthesis</keyword>